<evidence type="ECO:0000313" key="2">
    <source>
        <dbReference type="Proteomes" id="UP000530654"/>
    </source>
</evidence>
<proteinExistence type="predicted"/>
<comment type="caution">
    <text evidence="1">The sequence shown here is derived from an EMBL/GenBank/DDBJ whole genome shotgun (WGS) entry which is preliminary data.</text>
</comment>
<reference evidence="1 2" key="1">
    <citation type="submission" date="2020-04" db="EMBL/GenBank/DDBJ databases">
        <title>Rhizobium bacterial biofertilizers improve the content of phenolic compounds of Lactuca sativa L. under non-saline and saline-stress conditions.</title>
        <authorList>
            <person name="Ayuso-Calles M."/>
            <person name="Garcia-Estevez I."/>
            <person name="Jimenez-Gomez A."/>
            <person name="Flores-Felix J.D."/>
            <person name="Escribano-Bailon M."/>
            <person name="Rivas R."/>
        </authorList>
    </citation>
    <scope>NUCLEOTIDE SEQUENCE [LARGE SCALE GENOMIC DNA]</scope>
    <source>
        <strain evidence="1 2">GPTR02</strain>
    </source>
</reference>
<dbReference type="AlphaFoldDB" id="A0A7Y2W865"/>
<evidence type="ECO:0000313" key="1">
    <source>
        <dbReference type="EMBL" id="NNH67131.1"/>
    </source>
</evidence>
<accession>A0A7Y2W865</accession>
<sequence length="80" mass="9096">MKESDLKELGEAILEETRSDITPKQLIKAVRKAHPEATKKEIVRAAFYALIANVDREPEKATALQNFAITQRMNDDELQD</sequence>
<dbReference type="Proteomes" id="UP000530654">
    <property type="component" value="Unassembled WGS sequence"/>
</dbReference>
<organism evidence="1 2">
    <name type="scientific">Rhizobium laguerreae</name>
    <dbReference type="NCBI Taxonomy" id="1076926"/>
    <lineage>
        <taxon>Bacteria</taxon>
        <taxon>Pseudomonadati</taxon>
        <taxon>Pseudomonadota</taxon>
        <taxon>Alphaproteobacteria</taxon>
        <taxon>Hyphomicrobiales</taxon>
        <taxon>Rhizobiaceae</taxon>
        <taxon>Rhizobium/Agrobacterium group</taxon>
        <taxon>Rhizobium</taxon>
    </lineage>
</organism>
<gene>
    <name evidence="1" type="ORF">HLI17_28300</name>
</gene>
<protein>
    <submittedName>
        <fullName evidence="1">Uncharacterized protein</fullName>
    </submittedName>
</protein>
<name>A0A7Y2W865_9HYPH</name>
<dbReference type="EMBL" id="JABEQY010000034">
    <property type="protein sequence ID" value="NNH67131.1"/>
    <property type="molecule type" value="Genomic_DNA"/>
</dbReference>